<keyword evidence="1" id="KW-1133">Transmembrane helix</keyword>
<keyword evidence="1" id="KW-0472">Membrane</keyword>
<dbReference type="Proteomes" id="UP000244180">
    <property type="component" value="Unassembled WGS sequence"/>
</dbReference>
<feature type="transmembrane region" description="Helical" evidence="1">
    <location>
        <begin position="17"/>
        <end position="35"/>
    </location>
</feature>
<sequence>MDLIHQPFRERRNKHEAFSFFLGVFFVWFYVVRYYQFPNFYIR</sequence>
<keyword evidence="1" id="KW-0812">Transmembrane</keyword>
<evidence type="ECO:0000313" key="2">
    <source>
        <dbReference type="EMBL" id="PTQ50751.1"/>
    </source>
</evidence>
<evidence type="ECO:0000313" key="3">
    <source>
        <dbReference type="Proteomes" id="UP000244180"/>
    </source>
</evidence>
<name>A0A2T5G3K9_HYDSH</name>
<protein>
    <submittedName>
        <fullName evidence="2">Uncharacterized protein</fullName>
    </submittedName>
</protein>
<proteinExistence type="predicted"/>
<dbReference type="EMBL" id="PEBV01000084">
    <property type="protein sequence ID" value="PTQ50751.1"/>
    <property type="molecule type" value="Genomic_DNA"/>
</dbReference>
<reference evidence="2 3" key="1">
    <citation type="submission" date="2017-08" db="EMBL/GenBank/DDBJ databases">
        <title>Burning lignite coal seam in the remote Altai Mountains harbors a hydrogen-driven thermophilic microbial community.</title>
        <authorList>
            <person name="Kadnikov V.V."/>
            <person name="Mardanov A.V."/>
            <person name="Ivasenko D."/>
            <person name="Beletsky A.V."/>
            <person name="Karnachuk O.V."/>
            <person name="Ravin N.V."/>
        </authorList>
    </citation>
    <scope>NUCLEOTIDE SEQUENCE [LARGE SCALE GENOMIC DNA]</scope>
    <source>
        <strain evidence="2">AL33</strain>
    </source>
</reference>
<accession>A0A2T5G3K9</accession>
<organism evidence="2 3">
    <name type="scientific">Hydrogenibacillus schlegelii</name>
    <name type="common">Bacillus schlegelii</name>
    <dbReference type="NCBI Taxonomy" id="1484"/>
    <lineage>
        <taxon>Bacteria</taxon>
        <taxon>Bacillati</taxon>
        <taxon>Bacillota</taxon>
        <taxon>Bacilli</taxon>
        <taxon>Bacillales</taxon>
        <taxon>Bacillales Family X. Incertae Sedis</taxon>
        <taxon>Hydrogenibacillus</taxon>
    </lineage>
</organism>
<gene>
    <name evidence="2" type="ORF">HSCHL_0213</name>
</gene>
<evidence type="ECO:0000256" key="1">
    <source>
        <dbReference type="SAM" id="Phobius"/>
    </source>
</evidence>
<dbReference type="AlphaFoldDB" id="A0A2T5G3K9"/>
<comment type="caution">
    <text evidence="2">The sequence shown here is derived from an EMBL/GenBank/DDBJ whole genome shotgun (WGS) entry which is preliminary data.</text>
</comment>